<comment type="catalytic activity">
    <reaction evidence="7">
        <text>L-threonyl-[protein] + ATP = O-phospho-L-threonyl-[protein] + ADP + H(+)</text>
        <dbReference type="Rhea" id="RHEA:46608"/>
        <dbReference type="Rhea" id="RHEA-COMP:11060"/>
        <dbReference type="Rhea" id="RHEA-COMP:11605"/>
        <dbReference type="ChEBI" id="CHEBI:15378"/>
        <dbReference type="ChEBI" id="CHEBI:30013"/>
        <dbReference type="ChEBI" id="CHEBI:30616"/>
        <dbReference type="ChEBI" id="CHEBI:61977"/>
        <dbReference type="ChEBI" id="CHEBI:456216"/>
        <dbReference type="EC" id="2.7.11.1"/>
    </reaction>
</comment>
<dbReference type="Gene3D" id="1.10.510.10">
    <property type="entry name" value="Transferase(Phosphotransferase) domain 1"/>
    <property type="match status" value="1"/>
</dbReference>
<dbReference type="InterPro" id="IPR000719">
    <property type="entry name" value="Prot_kinase_dom"/>
</dbReference>
<comment type="similarity">
    <text evidence="10">Belongs to the protein kinase superfamily.</text>
</comment>
<evidence type="ECO:0000256" key="7">
    <source>
        <dbReference type="ARBA" id="ARBA00047899"/>
    </source>
</evidence>
<dbReference type="GO" id="GO:0000245">
    <property type="term" value="P:spliceosomal complex assembly"/>
    <property type="evidence" value="ECO:0007669"/>
    <property type="project" value="TreeGrafter"/>
</dbReference>
<dbReference type="GO" id="GO:0005737">
    <property type="term" value="C:cytoplasm"/>
    <property type="evidence" value="ECO:0007669"/>
    <property type="project" value="TreeGrafter"/>
</dbReference>
<dbReference type="EC" id="2.7.11.1" evidence="1"/>
<comment type="catalytic activity">
    <reaction evidence="8">
        <text>L-seryl-[protein] + ATP = O-phospho-L-seryl-[protein] + ADP + H(+)</text>
        <dbReference type="Rhea" id="RHEA:17989"/>
        <dbReference type="Rhea" id="RHEA-COMP:9863"/>
        <dbReference type="Rhea" id="RHEA-COMP:11604"/>
        <dbReference type="ChEBI" id="CHEBI:15378"/>
        <dbReference type="ChEBI" id="CHEBI:29999"/>
        <dbReference type="ChEBI" id="CHEBI:30616"/>
        <dbReference type="ChEBI" id="CHEBI:83421"/>
        <dbReference type="ChEBI" id="CHEBI:456216"/>
        <dbReference type="EC" id="2.7.11.1"/>
    </reaction>
</comment>
<keyword evidence="4 9" id="KW-0547">Nucleotide-binding</keyword>
<dbReference type="PROSITE" id="PS00107">
    <property type="entry name" value="PROTEIN_KINASE_ATP"/>
    <property type="match status" value="1"/>
</dbReference>
<evidence type="ECO:0000256" key="4">
    <source>
        <dbReference type="ARBA" id="ARBA00022741"/>
    </source>
</evidence>
<keyword evidence="2 10" id="KW-0723">Serine/threonine-protein kinase</keyword>
<dbReference type="GO" id="GO:0050684">
    <property type="term" value="P:regulation of mRNA processing"/>
    <property type="evidence" value="ECO:0007669"/>
    <property type="project" value="TreeGrafter"/>
</dbReference>
<dbReference type="PROSITE" id="PS00108">
    <property type="entry name" value="PROTEIN_KINASE_ST"/>
    <property type="match status" value="1"/>
</dbReference>
<dbReference type="PANTHER" id="PTHR47634:SF9">
    <property type="entry name" value="PROTEIN KINASE DOMAIN-CONTAINING PROTEIN-RELATED"/>
    <property type="match status" value="1"/>
</dbReference>
<dbReference type="SUPFAM" id="SSF56112">
    <property type="entry name" value="Protein kinase-like (PK-like)"/>
    <property type="match status" value="1"/>
</dbReference>
<keyword evidence="5" id="KW-0418">Kinase</keyword>
<evidence type="ECO:0000313" key="12">
    <source>
        <dbReference type="EMBL" id="KAE9965202.1"/>
    </source>
</evidence>
<dbReference type="Proteomes" id="UP000447873">
    <property type="component" value="Unassembled WGS sequence"/>
</dbReference>
<evidence type="ECO:0000256" key="2">
    <source>
        <dbReference type="ARBA" id="ARBA00022527"/>
    </source>
</evidence>
<dbReference type="GO" id="GO:0005524">
    <property type="term" value="F:ATP binding"/>
    <property type="evidence" value="ECO:0007669"/>
    <property type="project" value="UniProtKB-UniRule"/>
</dbReference>
<evidence type="ECO:0000256" key="5">
    <source>
        <dbReference type="ARBA" id="ARBA00022777"/>
    </source>
</evidence>
<dbReference type="PROSITE" id="PS50011">
    <property type="entry name" value="PROTEIN_KINASE_DOM"/>
    <property type="match status" value="1"/>
</dbReference>
<feature type="binding site" evidence="9">
    <location>
        <position position="52"/>
    </location>
    <ligand>
        <name>ATP</name>
        <dbReference type="ChEBI" id="CHEBI:30616"/>
    </ligand>
</feature>
<dbReference type="Gene3D" id="3.30.200.20">
    <property type="entry name" value="Phosphorylase Kinase, domain 1"/>
    <property type="match status" value="1"/>
</dbReference>
<evidence type="ECO:0000256" key="3">
    <source>
        <dbReference type="ARBA" id="ARBA00022679"/>
    </source>
</evidence>
<accession>A0A8H3UY71</accession>
<dbReference type="GO" id="GO:0005634">
    <property type="term" value="C:nucleus"/>
    <property type="evidence" value="ECO:0007669"/>
    <property type="project" value="TreeGrafter"/>
</dbReference>
<dbReference type="EMBL" id="WNWS01000130">
    <property type="protein sequence ID" value="KAE9978736.1"/>
    <property type="molecule type" value="Genomic_DNA"/>
</dbReference>
<dbReference type="SMART" id="SM00220">
    <property type="entry name" value="S_TKc"/>
    <property type="match status" value="1"/>
</dbReference>
<dbReference type="InterPro" id="IPR011009">
    <property type="entry name" value="Kinase-like_dom_sf"/>
</dbReference>
<organism evidence="14 15">
    <name type="scientific">Venturia inaequalis</name>
    <name type="common">Apple scab fungus</name>
    <dbReference type="NCBI Taxonomy" id="5025"/>
    <lineage>
        <taxon>Eukaryota</taxon>
        <taxon>Fungi</taxon>
        <taxon>Dikarya</taxon>
        <taxon>Ascomycota</taxon>
        <taxon>Pezizomycotina</taxon>
        <taxon>Dothideomycetes</taxon>
        <taxon>Pleosporomycetidae</taxon>
        <taxon>Venturiales</taxon>
        <taxon>Venturiaceae</taxon>
        <taxon>Venturia</taxon>
    </lineage>
</organism>
<dbReference type="Proteomes" id="UP000490939">
    <property type="component" value="Unassembled WGS sequence"/>
</dbReference>
<evidence type="ECO:0000256" key="1">
    <source>
        <dbReference type="ARBA" id="ARBA00012513"/>
    </source>
</evidence>
<evidence type="ECO:0000313" key="15">
    <source>
        <dbReference type="Proteomes" id="UP000447873"/>
    </source>
</evidence>
<dbReference type="EMBL" id="WNWQ01000629">
    <property type="protein sequence ID" value="KAE9965202.1"/>
    <property type="molecule type" value="Genomic_DNA"/>
</dbReference>
<evidence type="ECO:0000256" key="9">
    <source>
        <dbReference type="PROSITE-ProRule" id="PRU10141"/>
    </source>
</evidence>
<protein>
    <recommendedName>
        <fullName evidence="1">non-specific serine/threonine protein kinase</fullName>
        <ecNumber evidence="1">2.7.11.1</ecNumber>
    </recommendedName>
</protein>
<dbReference type="InterPro" id="IPR051334">
    <property type="entry name" value="SRPK"/>
</dbReference>
<evidence type="ECO:0000256" key="6">
    <source>
        <dbReference type="ARBA" id="ARBA00022840"/>
    </source>
</evidence>
<feature type="domain" description="Protein kinase" evidence="11">
    <location>
        <begin position="23"/>
        <end position="462"/>
    </location>
</feature>
<dbReference type="InterPro" id="IPR017441">
    <property type="entry name" value="Protein_kinase_ATP_BS"/>
</dbReference>
<evidence type="ECO:0000313" key="14">
    <source>
        <dbReference type="EMBL" id="KAE9978736.1"/>
    </source>
</evidence>
<keyword evidence="16" id="KW-1185">Reference proteome</keyword>
<dbReference type="AlphaFoldDB" id="A0A8H3UY71"/>
<proteinExistence type="inferred from homology"/>
<name>A0A8H3UY71_VENIN</name>
<keyword evidence="6 9" id="KW-0067">ATP-binding</keyword>
<dbReference type="EMBL" id="WNWR01000491">
    <property type="protein sequence ID" value="KAE9976662.1"/>
    <property type="molecule type" value="Genomic_DNA"/>
</dbReference>
<keyword evidence="3" id="KW-0808">Transferase</keyword>
<dbReference type="Proteomes" id="UP000433883">
    <property type="component" value="Unassembled WGS sequence"/>
</dbReference>
<reference evidence="14 15" key="1">
    <citation type="submission" date="2018-12" db="EMBL/GenBank/DDBJ databases">
        <title>Venturia inaequalis Genome Resource.</title>
        <authorList>
            <person name="Lichtner F.J."/>
        </authorList>
    </citation>
    <scope>NUCLEOTIDE SEQUENCE [LARGE SCALE GENOMIC DNA]</scope>
    <source>
        <strain evidence="14 15">120213</strain>
        <strain evidence="12">Bline_iso_100314</strain>
        <strain evidence="13 16">DMI_063113</strain>
    </source>
</reference>
<evidence type="ECO:0000256" key="10">
    <source>
        <dbReference type="RuleBase" id="RU000304"/>
    </source>
</evidence>
<evidence type="ECO:0000313" key="16">
    <source>
        <dbReference type="Proteomes" id="UP000490939"/>
    </source>
</evidence>
<evidence type="ECO:0000259" key="11">
    <source>
        <dbReference type="PROSITE" id="PS50011"/>
    </source>
</evidence>
<sequence>MNKNFKERGYHPVYVGEIYNGKYLVLRMLGFGGYGSVWLVVDIRTDHHYAMKVLNASVWLRQRTGGLNELQILEILRFLKPGIPVVIPPGLRSVPALLDGFMVSSTTGKHYCLVLEVMGETLYSFAGRFPDRKLPVVLVKRFVKQLLDALELAHERGVVHTDVKPDNIMLPLMDPERTIKAWLDDTVIKGASFSTASFKARLQGVSTKNETAVGCQAARPRVDIWSDAAAFDRFGRRHGIHSGWRSVEPNDHRRSQLERYHRQDLKGKSAQAIAEDPIISNLNVKLIDWGLARWSSPQAPRPHHSDISANLYRSPEAVLGAGWTSKTDIWSLGVMVVELLGGFELFDTEGVDREYDELQHLYEMTGVLWNAGIPQPLLDQARKKSEKTDVLEHLNDEGMVDGYPHLRTYELRWRDPLFEGPGGPFEGDVDDQRKYFTFITNMLQLDPEVRFSAEQLLKQPWLEGV</sequence>
<gene>
    <name evidence="12" type="ORF">BLS_007774</name>
    <name evidence="13" type="ORF">EG327_007975</name>
    <name evidence="14" type="ORF">EG328_001334</name>
</gene>
<evidence type="ECO:0000313" key="13">
    <source>
        <dbReference type="EMBL" id="KAE9976662.1"/>
    </source>
</evidence>
<dbReference type="InterPro" id="IPR008271">
    <property type="entry name" value="Ser/Thr_kinase_AS"/>
</dbReference>
<comment type="caution">
    <text evidence="14">The sequence shown here is derived from an EMBL/GenBank/DDBJ whole genome shotgun (WGS) entry which is preliminary data.</text>
</comment>
<dbReference type="Pfam" id="PF00069">
    <property type="entry name" value="Pkinase"/>
    <property type="match status" value="2"/>
</dbReference>
<evidence type="ECO:0000256" key="8">
    <source>
        <dbReference type="ARBA" id="ARBA00048679"/>
    </source>
</evidence>
<dbReference type="PANTHER" id="PTHR47634">
    <property type="entry name" value="PROTEIN KINASE DOMAIN-CONTAINING PROTEIN-RELATED"/>
    <property type="match status" value="1"/>
</dbReference>
<dbReference type="GO" id="GO:0004674">
    <property type="term" value="F:protein serine/threonine kinase activity"/>
    <property type="evidence" value="ECO:0007669"/>
    <property type="project" value="UniProtKB-KW"/>
</dbReference>